<evidence type="ECO:0000313" key="3">
    <source>
        <dbReference type="WBParaSite" id="L893_g27848.t1"/>
    </source>
</evidence>
<proteinExistence type="predicted"/>
<keyword evidence="1" id="KW-0812">Transmembrane</keyword>
<organism evidence="2 3">
    <name type="scientific">Steinernema glaseri</name>
    <dbReference type="NCBI Taxonomy" id="37863"/>
    <lineage>
        <taxon>Eukaryota</taxon>
        <taxon>Metazoa</taxon>
        <taxon>Ecdysozoa</taxon>
        <taxon>Nematoda</taxon>
        <taxon>Chromadorea</taxon>
        <taxon>Rhabditida</taxon>
        <taxon>Tylenchina</taxon>
        <taxon>Panagrolaimomorpha</taxon>
        <taxon>Strongyloidoidea</taxon>
        <taxon>Steinernematidae</taxon>
        <taxon>Steinernema</taxon>
    </lineage>
</organism>
<evidence type="ECO:0000256" key="1">
    <source>
        <dbReference type="SAM" id="Phobius"/>
    </source>
</evidence>
<reference evidence="3" key="1">
    <citation type="submission" date="2016-11" db="UniProtKB">
        <authorList>
            <consortium name="WormBaseParasite"/>
        </authorList>
    </citation>
    <scope>IDENTIFICATION</scope>
</reference>
<keyword evidence="1" id="KW-0472">Membrane</keyword>
<name>A0A1I7ZLV0_9BILA</name>
<protein>
    <submittedName>
        <fullName evidence="3">Uncharacterized protein</fullName>
    </submittedName>
</protein>
<dbReference type="Proteomes" id="UP000095287">
    <property type="component" value="Unplaced"/>
</dbReference>
<dbReference type="WBParaSite" id="L893_g27848.t1">
    <property type="protein sequence ID" value="L893_g27848.t1"/>
    <property type="gene ID" value="L893_g27848"/>
</dbReference>
<feature type="transmembrane region" description="Helical" evidence="1">
    <location>
        <begin position="35"/>
        <end position="55"/>
    </location>
</feature>
<accession>A0A1I7ZLV0</accession>
<keyword evidence="2" id="KW-1185">Reference proteome</keyword>
<evidence type="ECO:0000313" key="2">
    <source>
        <dbReference type="Proteomes" id="UP000095287"/>
    </source>
</evidence>
<dbReference type="AlphaFoldDB" id="A0A1I7ZLV0"/>
<sequence>MSYSQAKGRQWRWKLLELWRRFDRSFRRESTRRRFFFVMSFVSAIGLFAFLLYTVDYLNEASPRREYDDLQLQIRRKNIQTHIRERLSSASTAAAEKNCSSAFRAFDHEKYPECEEKLFMELTGPTAPF</sequence>
<keyword evidence="1" id="KW-1133">Transmembrane helix</keyword>